<dbReference type="EMBL" id="AZGM01000110">
    <property type="protein sequence ID" value="KRM25812.1"/>
    <property type="molecule type" value="Genomic_DNA"/>
</dbReference>
<dbReference type="PATRIC" id="fig|1423782.4.peg.668"/>
<dbReference type="Gene3D" id="3.40.50.450">
    <property type="match status" value="1"/>
</dbReference>
<dbReference type="SUPFAM" id="SSF102405">
    <property type="entry name" value="MCP/YpsA-like"/>
    <property type="match status" value="1"/>
</dbReference>
<dbReference type="Pfam" id="PF06908">
    <property type="entry name" value="YpsA"/>
    <property type="match status" value="1"/>
</dbReference>
<sequence length="194" mass="22916">MRRLWVTGYRSYELNTFKDDDPKVLVVKRVLTARLKSYLDESSDEFWLITGPQLGTEQWAAECALDLRKDYHQLKVAIMLPFADFAGKWNAANQAKLATLRERVNFSKEVTTKPYESPEQLRLYQQFMITHTDRMLMVYDLDHPGKPKYDYRLAQKYGESQDYPLDLIDFDELQEAALEWGEQEREKKLAEKGY</sequence>
<gene>
    <name evidence="2" type="ORF">FD32_GL000644</name>
</gene>
<dbReference type="OrthoDB" id="2301957at2"/>
<reference evidence="2 3" key="1">
    <citation type="journal article" date="2015" name="Genome Announc.">
        <title>Expanding the biotechnology potential of lactobacilli through comparative genomics of 213 strains and associated genera.</title>
        <authorList>
            <person name="Sun Z."/>
            <person name="Harris H.M."/>
            <person name="McCann A."/>
            <person name="Guo C."/>
            <person name="Argimon S."/>
            <person name="Zhang W."/>
            <person name="Yang X."/>
            <person name="Jeffery I.B."/>
            <person name="Cooney J.C."/>
            <person name="Kagawa T.F."/>
            <person name="Liu W."/>
            <person name="Song Y."/>
            <person name="Salvetti E."/>
            <person name="Wrobel A."/>
            <person name="Rasinkangas P."/>
            <person name="Parkhill J."/>
            <person name="Rea M.C."/>
            <person name="O'Sullivan O."/>
            <person name="Ritari J."/>
            <person name="Douillard F.P."/>
            <person name="Paul Ross R."/>
            <person name="Yang R."/>
            <person name="Briner A.E."/>
            <person name="Felis G.E."/>
            <person name="de Vos W.M."/>
            <person name="Barrangou R."/>
            <person name="Klaenhammer T.R."/>
            <person name="Caufield P.W."/>
            <person name="Cui Y."/>
            <person name="Zhang H."/>
            <person name="O'Toole P.W."/>
        </authorList>
    </citation>
    <scope>NUCLEOTIDE SEQUENCE [LARGE SCALE GENOMIC DNA]</scope>
    <source>
        <strain evidence="2 3">DSM 6035</strain>
    </source>
</reference>
<dbReference type="HAMAP" id="MF_01575">
    <property type="entry name" value="UPF0398"/>
    <property type="match status" value="1"/>
</dbReference>
<accession>A0A0R1XBG7</accession>
<dbReference type="PANTHER" id="PTHR38440:SF1">
    <property type="entry name" value="UPF0398 PROTEIN SPR0331"/>
    <property type="match status" value="1"/>
</dbReference>
<dbReference type="Proteomes" id="UP000051412">
    <property type="component" value="Unassembled WGS sequence"/>
</dbReference>
<evidence type="ECO:0000313" key="2">
    <source>
        <dbReference type="EMBL" id="KRM25812.1"/>
    </source>
</evidence>
<organism evidence="2 3">
    <name type="scientific">Limosilactobacillus panis DSM 6035</name>
    <dbReference type="NCBI Taxonomy" id="1423782"/>
    <lineage>
        <taxon>Bacteria</taxon>
        <taxon>Bacillati</taxon>
        <taxon>Bacillota</taxon>
        <taxon>Bacilli</taxon>
        <taxon>Lactobacillales</taxon>
        <taxon>Lactobacillaceae</taxon>
        <taxon>Limosilactobacillus</taxon>
    </lineage>
</organism>
<dbReference type="RefSeq" id="WP_047767295.1">
    <property type="nucleotide sequence ID" value="NZ_AZGM01000110.1"/>
</dbReference>
<dbReference type="InterPro" id="IPR010697">
    <property type="entry name" value="YspA"/>
</dbReference>
<proteinExistence type="inferred from homology"/>
<protein>
    <recommendedName>
        <fullName evidence="1">UPF0398 protein FD32_GL000644</fullName>
    </recommendedName>
</protein>
<comment type="similarity">
    <text evidence="1">Belongs to the UPF0398 family.</text>
</comment>
<evidence type="ECO:0000313" key="3">
    <source>
        <dbReference type="Proteomes" id="UP000051412"/>
    </source>
</evidence>
<evidence type="ECO:0000256" key="1">
    <source>
        <dbReference type="HAMAP-Rule" id="MF_01575"/>
    </source>
</evidence>
<dbReference type="PIRSF" id="PIRSF021290">
    <property type="entry name" value="DUF1273"/>
    <property type="match status" value="1"/>
</dbReference>
<dbReference type="PANTHER" id="PTHR38440">
    <property type="entry name" value="UPF0398 PROTEIN YPSA"/>
    <property type="match status" value="1"/>
</dbReference>
<dbReference type="STRING" id="1423782.FD32_GL000644"/>
<dbReference type="NCBIfam" id="NF010181">
    <property type="entry name" value="PRK13660.1"/>
    <property type="match status" value="1"/>
</dbReference>
<name>A0A0R1XBG7_9LACO</name>
<dbReference type="AlphaFoldDB" id="A0A0R1XBG7"/>
<comment type="caution">
    <text evidence="2">The sequence shown here is derived from an EMBL/GenBank/DDBJ whole genome shotgun (WGS) entry which is preliminary data.</text>
</comment>
<keyword evidence="3" id="KW-1185">Reference proteome</keyword>